<dbReference type="Pfam" id="PF02682">
    <property type="entry name" value="CT_C_D"/>
    <property type="match status" value="1"/>
</dbReference>
<dbReference type="SUPFAM" id="SSF160467">
    <property type="entry name" value="PH0987 N-terminal domain-like"/>
    <property type="match status" value="1"/>
</dbReference>
<evidence type="ECO:0000256" key="3">
    <source>
        <dbReference type="ARBA" id="ARBA00022840"/>
    </source>
</evidence>
<dbReference type="PANTHER" id="PTHR34698:SF2">
    <property type="entry name" value="5-OXOPROLINASE SUBUNIT B"/>
    <property type="match status" value="1"/>
</dbReference>
<organism evidence="5">
    <name type="scientific">Herbiconiux sp. A18JL235</name>
    <dbReference type="NCBI Taxonomy" id="3152363"/>
    <lineage>
        <taxon>Bacteria</taxon>
        <taxon>Bacillati</taxon>
        <taxon>Actinomycetota</taxon>
        <taxon>Actinomycetes</taxon>
        <taxon>Micrococcales</taxon>
        <taxon>Microbacteriaceae</taxon>
        <taxon>Herbiconiux</taxon>
    </lineage>
</organism>
<dbReference type="InterPro" id="IPR003833">
    <property type="entry name" value="CT_C_D"/>
</dbReference>
<dbReference type="SUPFAM" id="SSF50891">
    <property type="entry name" value="Cyclophilin-like"/>
    <property type="match status" value="1"/>
</dbReference>
<dbReference type="SMART" id="SM00796">
    <property type="entry name" value="AHS1"/>
    <property type="match status" value="1"/>
</dbReference>
<protein>
    <submittedName>
        <fullName evidence="5">Allophanate hydrolase subunit 1</fullName>
    </submittedName>
</protein>
<dbReference type="GO" id="GO:0016787">
    <property type="term" value="F:hydrolase activity"/>
    <property type="evidence" value="ECO:0007669"/>
    <property type="project" value="UniProtKB-KW"/>
</dbReference>
<reference evidence="5" key="1">
    <citation type="submission" date="2024-05" db="EMBL/GenBank/DDBJ databases">
        <title>Herbiconiux sp. A18JL235.</title>
        <authorList>
            <person name="Zhang G."/>
        </authorList>
    </citation>
    <scope>NUCLEOTIDE SEQUENCE</scope>
    <source>
        <strain evidence="5">A18JL235</strain>
    </source>
</reference>
<accession>A0AB39BBL8</accession>
<dbReference type="InterPro" id="IPR029000">
    <property type="entry name" value="Cyclophilin-like_dom_sf"/>
</dbReference>
<keyword evidence="2 5" id="KW-0378">Hydrolase</keyword>
<proteinExistence type="predicted"/>
<keyword evidence="1" id="KW-0547">Nucleotide-binding</keyword>
<gene>
    <name evidence="5" type="ORF">ABFY20_09880</name>
</gene>
<evidence type="ECO:0000313" key="5">
    <source>
        <dbReference type="EMBL" id="XDI03663.1"/>
    </source>
</evidence>
<evidence type="ECO:0000256" key="1">
    <source>
        <dbReference type="ARBA" id="ARBA00022741"/>
    </source>
</evidence>
<dbReference type="PANTHER" id="PTHR34698">
    <property type="entry name" value="5-OXOPROLINASE SUBUNIT B"/>
    <property type="match status" value="1"/>
</dbReference>
<feature type="domain" description="Carboxyltransferase" evidence="4">
    <location>
        <begin position="7"/>
        <end position="215"/>
    </location>
</feature>
<dbReference type="EMBL" id="CP162511">
    <property type="protein sequence ID" value="XDI03663.1"/>
    <property type="molecule type" value="Genomic_DNA"/>
</dbReference>
<dbReference type="RefSeq" id="WP_368496084.1">
    <property type="nucleotide sequence ID" value="NZ_CP162511.1"/>
</dbReference>
<dbReference type="InterPro" id="IPR010016">
    <property type="entry name" value="PxpB"/>
</dbReference>
<dbReference type="Gene3D" id="3.30.1360.40">
    <property type="match status" value="1"/>
</dbReference>
<evidence type="ECO:0000256" key="2">
    <source>
        <dbReference type="ARBA" id="ARBA00022801"/>
    </source>
</evidence>
<dbReference type="GO" id="GO:0005524">
    <property type="term" value="F:ATP binding"/>
    <property type="evidence" value="ECO:0007669"/>
    <property type="project" value="UniProtKB-KW"/>
</dbReference>
<sequence length="227" mass="23641">MSAVPGPEVRRMGESALLAEFADSAQTLQAYRMLRAAARGDPAHHGVLELVPAARTVLVVIDSRRVGLVATEAWLRSAISDPASGSATASAGGVDARRPRHDALELTVRYDGPDLGAVADLLGVTVDDVIDLHTGGEWTSAFIGFAPGFAYLTASDSRLTVPRRSSPRAAVPAGSVALAAGYCGVYPARSPGGWQIIGHTDAPLWNPEAAEPALLAPGTVVRFVRAR</sequence>
<name>A0AB39BBL8_9MICO</name>
<evidence type="ECO:0000259" key="4">
    <source>
        <dbReference type="SMART" id="SM00796"/>
    </source>
</evidence>
<dbReference type="Gene3D" id="2.40.100.10">
    <property type="entry name" value="Cyclophilin-like"/>
    <property type="match status" value="1"/>
</dbReference>
<keyword evidence="3" id="KW-0067">ATP-binding</keyword>
<dbReference type="AlphaFoldDB" id="A0AB39BBL8"/>